<dbReference type="SUPFAM" id="SSF55961">
    <property type="entry name" value="Bet v1-like"/>
    <property type="match status" value="1"/>
</dbReference>
<evidence type="ECO:0000313" key="2">
    <source>
        <dbReference type="Proteomes" id="UP000503336"/>
    </source>
</evidence>
<dbReference type="EMBL" id="CP049056">
    <property type="protein sequence ID" value="QIE56118.1"/>
    <property type="molecule type" value="Genomic_DNA"/>
</dbReference>
<organism evidence="1 2">
    <name type="scientific">Pikeienuella piscinae</name>
    <dbReference type="NCBI Taxonomy" id="2748098"/>
    <lineage>
        <taxon>Bacteria</taxon>
        <taxon>Pseudomonadati</taxon>
        <taxon>Pseudomonadota</taxon>
        <taxon>Alphaproteobacteria</taxon>
        <taxon>Rhodobacterales</taxon>
        <taxon>Paracoccaceae</taxon>
        <taxon>Pikeienuella</taxon>
    </lineage>
</organism>
<dbReference type="CDD" id="cd07821">
    <property type="entry name" value="PYR_PYL_RCAR_like"/>
    <property type="match status" value="1"/>
</dbReference>
<gene>
    <name evidence="1" type="ORF">G5B40_12005</name>
</gene>
<dbReference type="PANTHER" id="PTHR39332">
    <property type="entry name" value="BLL4707 PROTEIN"/>
    <property type="match status" value="1"/>
</dbReference>
<dbReference type="InterPro" id="IPR023393">
    <property type="entry name" value="START-like_dom_sf"/>
</dbReference>
<dbReference type="InterPro" id="IPR019587">
    <property type="entry name" value="Polyketide_cyclase/dehydratase"/>
</dbReference>
<dbReference type="AlphaFoldDB" id="A0A7L5BZ59"/>
<reference evidence="1 2" key="1">
    <citation type="submission" date="2020-02" db="EMBL/GenBank/DDBJ databases">
        <title>complete genome sequence of Rhodobacteraceae bacterium.</title>
        <authorList>
            <person name="Park J."/>
            <person name="Kim Y.-S."/>
            <person name="Kim K.-H."/>
        </authorList>
    </citation>
    <scope>NUCLEOTIDE SEQUENCE [LARGE SCALE GENOMIC DNA]</scope>
    <source>
        <strain evidence="1 2">RR4-56</strain>
    </source>
</reference>
<dbReference type="KEGG" id="hdh:G5B40_12005"/>
<accession>A0A7L5BZ59</accession>
<sequence>MNDNRHQADHDRVQRMVELAADRDVVWAEIGGFGAIAGWHPLIASVELTEIEGRTFRHLTTTDDELFFERLIEVGPHHLTYEVVEGPLPVSDYRATLSCVAEADGCRVFWSAYFTPAEDAGRVPDDIVGAFYEIGLRALRERFG</sequence>
<dbReference type="Gene3D" id="3.30.530.20">
    <property type="match status" value="1"/>
</dbReference>
<protein>
    <submittedName>
        <fullName evidence="1">SRPBCC family protein</fullName>
    </submittedName>
</protein>
<name>A0A7L5BZ59_9RHOB</name>
<evidence type="ECO:0000313" key="1">
    <source>
        <dbReference type="EMBL" id="QIE56118.1"/>
    </source>
</evidence>
<keyword evidence="2" id="KW-1185">Reference proteome</keyword>
<dbReference type="RefSeq" id="WP_165098925.1">
    <property type="nucleotide sequence ID" value="NZ_CP049056.1"/>
</dbReference>
<proteinExistence type="predicted"/>
<dbReference type="Proteomes" id="UP000503336">
    <property type="component" value="Chromosome"/>
</dbReference>
<dbReference type="PANTHER" id="PTHR39332:SF7">
    <property type="entry name" value="SRPBCC FAMILY PROTEIN"/>
    <property type="match status" value="1"/>
</dbReference>
<dbReference type="Pfam" id="PF10604">
    <property type="entry name" value="Polyketide_cyc2"/>
    <property type="match status" value="1"/>
</dbReference>